<dbReference type="Proteomes" id="UP001623290">
    <property type="component" value="Chromosome"/>
</dbReference>
<accession>A0ABZ1E306</accession>
<sequence>MTSTNKRDNDYYLGRMQRDHPQVYADLQSGIYKTITDARRAAGLMKTKPALERLQEAWDAASTSERDQFRALIGCTPNATPAPTRTTAAPPTHPTPPTSHLAGGTILTGRRSLTKSDMTLISAIMDRRNLKMGNVMDELGYPRLDASLGNAIARGEAGTIKDKMYEALQMWIARNSDQP</sequence>
<evidence type="ECO:0008006" key="4">
    <source>
        <dbReference type="Google" id="ProtNLM"/>
    </source>
</evidence>
<organism evidence="2 3">
    <name type="scientific">Thioclava litoralis</name>
    <dbReference type="NCBI Taxonomy" id="3076557"/>
    <lineage>
        <taxon>Bacteria</taxon>
        <taxon>Pseudomonadati</taxon>
        <taxon>Pseudomonadota</taxon>
        <taxon>Alphaproteobacteria</taxon>
        <taxon>Rhodobacterales</taxon>
        <taxon>Paracoccaceae</taxon>
        <taxon>Thioclava</taxon>
    </lineage>
</organism>
<reference evidence="2 3" key="1">
    <citation type="submission" date="2023-09" db="EMBL/GenBank/DDBJ databases">
        <title>Thioclava shenzhenensis sp. nov., a multidrug resistant bacteria-antagonizing species isolated from coastal seawater.</title>
        <authorList>
            <person name="Long M."/>
        </authorList>
    </citation>
    <scope>NUCLEOTIDE SEQUENCE [LARGE SCALE GENOMIC DNA]</scope>
    <source>
        <strain evidence="2 3">FTW29</strain>
    </source>
</reference>
<dbReference type="EMBL" id="CP135443">
    <property type="protein sequence ID" value="WRY34632.1"/>
    <property type="molecule type" value="Genomic_DNA"/>
</dbReference>
<evidence type="ECO:0000313" key="3">
    <source>
        <dbReference type="Proteomes" id="UP001623290"/>
    </source>
</evidence>
<evidence type="ECO:0000256" key="1">
    <source>
        <dbReference type="SAM" id="MobiDB-lite"/>
    </source>
</evidence>
<keyword evidence="3" id="KW-1185">Reference proteome</keyword>
<proteinExistence type="predicted"/>
<gene>
    <name evidence="2" type="ORF">RPE78_04885</name>
</gene>
<dbReference type="RefSeq" id="WP_406721383.1">
    <property type="nucleotide sequence ID" value="NZ_CP135443.1"/>
</dbReference>
<name>A0ABZ1E306_9RHOB</name>
<feature type="region of interest" description="Disordered" evidence="1">
    <location>
        <begin position="77"/>
        <end position="101"/>
    </location>
</feature>
<evidence type="ECO:0000313" key="2">
    <source>
        <dbReference type="EMBL" id="WRY34632.1"/>
    </source>
</evidence>
<protein>
    <recommendedName>
        <fullName evidence="4">Death domain-containing protein</fullName>
    </recommendedName>
</protein>
<feature type="compositionally biased region" description="Low complexity" evidence="1">
    <location>
        <begin position="77"/>
        <end position="90"/>
    </location>
</feature>